<name>A0A1H6H003_CHRCI</name>
<reference evidence="3 4" key="1">
    <citation type="submission" date="2016-10" db="EMBL/GenBank/DDBJ databases">
        <authorList>
            <person name="de Groot N.N."/>
        </authorList>
    </citation>
    <scope>NUCLEOTIDE SEQUENCE [LARGE SCALE GENOMIC DNA]</scope>
    <source>
        <strain evidence="3 4">DSM 23031</strain>
    </source>
</reference>
<sequence length="190" mass="21898">MKTTNTKKMILFLSFFIYFFSCKGQQLPLNTDLKNIPTNAYVKDLNNELTPYLGTYKAIFQGNEIILYVTKAENKLVDYGDQKFYRDALIIKYIIKNSSGTILQDTKNNTSKIELFSIGTRPYQNSIIFSYSGTNCNVGWGKVILKKLNDNQIIWEYRPNDIIIDDAKCPPGTDINIYLPETKDLIFTKQ</sequence>
<dbReference type="RefSeq" id="WP_089689572.1">
    <property type="nucleotide sequence ID" value="NZ_FNWQ01000001.1"/>
</dbReference>
<evidence type="ECO:0000313" key="3">
    <source>
        <dbReference type="EMBL" id="SEH27403.1"/>
    </source>
</evidence>
<dbReference type="STRING" id="680127.SAMN05421593_0290"/>
<feature type="chain" id="PRO_5011651050" description="DUF6705 domain-containing protein" evidence="1">
    <location>
        <begin position="24"/>
        <end position="190"/>
    </location>
</feature>
<feature type="domain" description="DUF6705" evidence="2">
    <location>
        <begin position="7"/>
        <end position="137"/>
    </location>
</feature>
<evidence type="ECO:0000256" key="1">
    <source>
        <dbReference type="SAM" id="SignalP"/>
    </source>
</evidence>
<proteinExistence type="predicted"/>
<evidence type="ECO:0000259" key="2">
    <source>
        <dbReference type="Pfam" id="PF20448"/>
    </source>
</evidence>
<gene>
    <name evidence="3" type="ORF">SAMN05421593_0290</name>
</gene>
<dbReference type="OrthoDB" id="1452870at2"/>
<evidence type="ECO:0000313" key="4">
    <source>
        <dbReference type="Proteomes" id="UP000198561"/>
    </source>
</evidence>
<dbReference type="Proteomes" id="UP000198561">
    <property type="component" value="Unassembled WGS sequence"/>
</dbReference>
<dbReference type="Pfam" id="PF20448">
    <property type="entry name" value="DUF6705"/>
    <property type="match status" value="1"/>
</dbReference>
<keyword evidence="1" id="KW-0732">Signal</keyword>
<dbReference type="InterPro" id="IPR046551">
    <property type="entry name" value="DUF6705"/>
</dbReference>
<feature type="signal peptide" evidence="1">
    <location>
        <begin position="1"/>
        <end position="23"/>
    </location>
</feature>
<protein>
    <recommendedName>
        <fullName evidence="2">DUF6705 domain-containing protein</fullName>
    </recommendedName>
</protein>
<dbReference type="AlphaFoldDB" id="A0A1H6H003"/>
<organism evidence="3 4">
    <name type="scientific">Chryseobacterium culicis</name>
    <dbReference type="NCBI Taxonomy" id="680127"/>
    <lineage>
        <taxon>Bacteria</taxon>
        <taxon>Pseudomonadati</taxon>
        <taxon>Bacteroidota</taxon>
        <taxon>Flavobacteriia</taxon>
        <taxon>Flavobacteriales</taxon>
        <taxon>Weeksellaceae</taxon>
        <taxon>Chryseobacterium group</taxon>
        <taxon>Chryseobacterium</taxon>
    </lineage>
</organism>
<accession>A0A1H6H003</accession>
<dbReference type="EMBL" id="FNWQ01000001">
    <property type="protein sequence ID" value="SEH27403.1"/>
    <property type="molecule type" value="Genomic_DNA"/>
</dbReference>